<dbReference type="EMBL" id="BART01037930">
    <property type="protein sequence ID" value="GAH12428.1"/>
    <property type="molecule type" value="Genomic_DNA"/>
</dbReference>
<dbReference type="AlphaFoldDB" id="X1EUX2"/>
<accession>X1EUX2</accession>
<protein>
    <submittedName>
        <fullName evidence="1">Uncharacterized protein</fullName>
    </submittedName>
</protein>
<sequence length="62" mass="7330">MIGELFLRRKDFEIFVKNLKRSLSSLRITKPSDLGEDEGVSLDYMEASTYETLQDWVNTTWR</sequence>
<evidence type="ECO:0000313" key="1">
    <source>
        <dbReference type="EMBL" id="GAH12428.1"/>
    </source>
</evidence>
<name>X1EUX2_9ZZZZ</name>
<gene>
    <name evidence="1" type="ORF">S01H4_63191</name>
</gene>
<comment type="caution">
    <text evidence="1">The sequence shown here is derived from an EMBL/GenBank/DDBJ whole genome shotgun (WGS) entry which is preliminary data.</text>
</comment>
<reference evidence="1" key="1">
    <citation type="journal article" date="2014" name="Front. Microbiol.">
        <title>High frequency of phylogenetically diverse reductive dehalogenase-homologous genes in deep subseafloor sedimentary metagenomes.</title>
        <authorList>
            <person name="Kawai M."/>
            <person name="Futagami T."/>
            <person name="Toyoda A."/>
            <person name="Takaki Y."/>
            <person name="Nishi S."/>
            <person name="Hori S."/>
            <person name="Arai W."/>
            <person name="Tsubouchi T."/>
            <person name="Morono Y."/>
            <person name="Uchiyama I."/>
            <person name="Ito T."/>
            <person name="Fujiyama A."/>
            <person name="Inagaki F."/>
            <person name="Takami H."/>
        </authorList>
    </citation>
    <scope>NUCLEOTIDE SEQUENCE</scope>
    <source>
        <strain evidence="1">Expedition CK06-06</strain>
    </source>
</reference>
<organism evidence="1">
    <name type="scientific">marine sediment metagenome</name>
    <dbReference type="NCBI Taxonomy" id="412755"/>
    <lineage>
        <taxon>unclassified sequences</taxon>
        <taxon>metagenomes</taxon>
        <taxon>ecological metagenomes</taxon>
    </lineage>
</organism>
<proteinExistence type="predicted"/>